<evidence type="ECO:0000259" key="5">
    <source>
        <dbReference type="SMART" id="SM00704"/>
    </source>
</evidence>
<keyword evidence="4" id="KW-0411">Iron-sulfur</keyword>
<dbReference type="EMBL" id="KF900352">
    <property type="protein sequence ID" value="AIE91912.1"/>
    <property type="molecule type" value="Genomic_DNA"/>
</dbReference>
<sequence length="77" mass="8820">MTRLIKHSTDKPFIHITPSGDKVKICMCGISKTYPFCDSTHSKTKDEGSQLCCYDKDGNRLSSEEWSYKEDKEIIDV</sequence>
<organism evidence="6">
    <name type="scientific">uncultured marine thaumarchaeote AD1000_17_C04</name>
    <dbReference type="NCBI Taxonomy" id="1455895"/>
    <lineage>
        <taxon>Archaea</taxon>
        <taxon>Nitrososphaerota</taxon>
        <taxon>environmental samples</taxon>
    </lineage>
</organism>
<dbReference type="Pfam" id="PF09360">
    <property type="entry name" value="zf-CDGSH"/>
    <property type="match status" value="1"/>
</dbReference>
<keyword evidence="3" id="KW-0408">Iron</keyword>
<evidence type="ECO:0000256" key="1">
    <source>
        <dbReference type="ARBA" id="ARBA00022714"/>
    </source>
</evidence>
<keyword evidence="2" id="KW-0479">Metal-binding</keyword>
<reference evidence="6" key="1">
    <citation type="journal article" date="2014" name="Genome Biol. Evol.">
        <title>Pangenome evidence for extensive interdomain horizontal transfer affecting lineage core and shell genes in uncultured planktonic thaumarchaeota and euryarchaeota.</title>
        <authorList>
            <person name="Deschamps P."/>
            <person name="Zivanovic Y."/>
            <person name="Moreira D."/>
            <person name="Rodriguez-Valera F."/>
            <person name="Lopez-Garcia P."/>
        </authorList>
    </citation>
    <scope>NUCLEOTIDE SEQUENCE</scope>
</reference>
<dbReference type="AlphaFoldDB" id="A0A075FQB3"/>
<proteinExistence type="predicted"/>
<dbReference type="Gene3D" id="3.40.5.90">
    <property type="entry name" value="CDGSH iron-sulfur domain, mitoNEET-type"/>
    <property type="match status" value="1"/>
</dbReference>
<evidence type="ECO:0000256" key="3">
    <source>
        <dbReference type="ARBA" id="ARBA00023004"/>
    </source>
</evidence>
<dbReference type="InterPro" id="IPR018967">
    <property type="entry name" value="FeS-contain_CDGSH-typ"/>
</dbReference>
<dbReference type="GO" id="GO:0005737">
    <property type="term" value="C:cytoplasm"/>
    <property type="evidence" value="ECO:0007669"/>
    <property type="project" value="UniProtKB-ARBA"/>
</dbReference>
<keyword evidence="1" id="KW-0001">2Fe-2S</keyword>
<evidence type="ECO:0000256" key="2">
    <source>
        <dbReference type="ARBA" id="ARBA00022723"/>
    </source>
</evidence>
<feature type="domain" description="Iron-binding zinc finger CDGSH type" evidence="5">
    <location>
        <begin position="10"/>
        <end position="47"/>
    </location>
</feature>
<dbReference type="GO" id="GO:0046872">
    <property type="term" value="F:metal ion binding"/>
    <property type="evidence" value="ECO:0007669"/>
    <property type="project" value="UniProtKB-KW"/>
</dbReference>
<evidence type="ECO:0000256" key="4">
    <source>
        <dbReference type="ARBA" id="ARBA00023014"/>
    </source>
</evidence>
<name>A0A075FQB3_9ARCH</name>
<accession>A0A075FQB3</accession>
<evidence type="ECO:0000313" key="6">
    <source>
        <dbReference type="EMBL" id="AIE91912.1"/>
    </source>
</evidence>
<dbReference type="GO" id="GO:0051537">
    <property type="term" value="F:2 iron, 2 sulfur cluster binding"/>
    <property type="evidence" value="ECO:0007669"/>
    <property type="project" value="UniProtKB-KW"/>
</dbReference>
<dbReference type="SMART" id="SM00704">
    <property type="entry name" value="ZnF_CDGSH"/>
    <property type="match status" value="1"/>
</dbReference>
<protein>
    <recommendedName>
        <fullName evidence="5">Iron-binding zinc finger CDGSH type domain-containing protein</fullName>
    </recommendedName>
</protein>
<dbReference type="InterPro" id="IPR042216">
    <property type="entry name" value="MitoNEET_CISD"/>
</dbReference>